<dbReference type="EMBL" id="QWLV01000006">
    <property type="protein sequence ID" value="RHW17065.1"/>
    <property type="molecule type" value="Genomic_DNA"/>
</dbReference>
<proteinExistence type="predicted"/>
<keyword evidence="2" id="KW-1185">Reference proteome</keyword>
<comment type="caution">
    <text evidence="1">The sequence shown here is derived from an EMBL/GenBank/DDBJ whole genome shotgun (WGS) entry which is preliminary data.</text>
</comment>
<organism evidence="1 2">
    <name type="scientific">Sphingomonas gilva</name>
    <dbReference type="NCBI Taxonomy" id="2305907"/>
    <lineage>
        <taxon>Bacteria</taxon>
        <taxon>Pseudomonadati</taxon>
        <taxon>Pseudomonadota</taxon>
        <taxon>Alphaproteobacteria</taxon>
        <taxon>Sphingomonadales</taxon>
        <taxon>Sphingomonadaceae</taxon>
        <taxon>Sphingomonas</taxon>
    </lineage>
</organism>
<gene>
    <name evidence="1" type="ORF">D1610_13180</name>
</gene>
<protein>
    <submittedName>
        <fullName evidence="1">Uncharacterized protein</fullName>
    </submittedName>
</protein>
<reference evidence="1 2" key="1">
    <citation type="submission" date="2018-08" db="EMBL/GenBank/DDBJ databases">
        <title>The multiple taxonomic identification of Sphingomonas gilva.</title>
        <authorList>
            <person name="Zhu D."/>
            <person name="Zheng S."/>
        </authorList>
    </citation>
    <scope>NUCLEOTIDE SEQUENCE [LARGE SCALE GENOMIC DNA]</scope>
    <source>
        <strain evidence="1 2">ZDH117</strain>
    </source>
</reference>
<evidence type="ECO:0000313" key="2">
    <source>
        <dbReference type="Proteomes" id="UP000266693"/>
    </source>
</evidence>
<sequence length="95" mass="10172">MAQDAAASQLASFGVSYATVAEYVAQLPPAKRVAVMAGTLTEQDYAEQIEFFVQRGAKIDGFEDADYQAMGAKLGTMMTSLIMADEALAVVKRTK</sequence>
<name>A0A396S124_9SPHN</name>
<accession>A0A396S124</accession>
<dbReference type="AlphaFoldDB" id="A0A396S124"/>
<dbReference type="Proteomes" id="UP000266693">
    <property type="component" value="Unassembled WGS sequence"/>
</dbReference>
<evidence type="ECO:0000313" key="1">
    <source>
        <dbReference type="EMBL" id="RHW17065.1"/>
    </source>
</evidence>